<name>A0A0R3M9E1_9BRAD</name>
<gene>
    <name evidence="7" type="ORF">CQ14_14450</name>
</gene>
<evidence type="ECO:0000256" key="2">
    <source>
        <dbReference type="ARBA" id="ARBA00022729"/>
    </source>
</evidence>
<dbReference type="OrthoDB" id="9763014at2"/>
<dbReference type="AlphaFoldDB" id="A0A0R3M9E1"/>
<dbReference type="PANTHER" id="PTHR39210:SF1">
    <property type="entry name" value="HEPARIN-SULFATE LYASE"/>
    <property type="match status" value="1"/>
</dbReference>
<comment type="subcellular location">
    <subcellularLocation>
        <location evidence="1">Periplasm</location>
    </subcellularLocation>
</comment>
<keyword evidence="3" id="KW-0574">Periplasm</keyword>
<reference evidence="7 8" key="1">
    <citation type="submission" date="2014-03" db="EMBL/GenBank/DDBJ databases">
        <title>Bradyrhizobium valentinum sp. nov., isolated from effective nodules of Lupinus mariae-josephae, a lupine endemic of basic-lime soils in Eastern Spain.</title>
        <authorList>
            <person name="Duran D."/>
            <person name="Rey L."/>
            <person name="Navarro A."/>
            <person name="Busquets A."/>
            <person name="Imperial J."/>
            <person name="Ruiz-Argueso T."/>
        </authorList>
    </citation>
    <scope>NUCLEOTIDE SEQUENCE [LARGE SCALE GENOMIC DNA]</scope>
    <source>
        <strain evidence="7 8">CCBAU 23086</strain>
    </source>
</reference>
<feature type="domain" description="Heparinase II/III-like C-terminal" evidence="5">
    <location>
        <begin position="387"/>
        <end position="625"/>
    </location>
</feature>
<proteinExistence type="predicted"/>
<evidence type="ECO:0000256" key="3">
    <source>
        <dbReference type="ARBA" id="ARBA00022764"/>
    </source>
</evidence>
<accession>A0A0R3M9E1</accession>
<dbReference type="InterPro" id="IPR012480">
    <property type="entry name" value="Hepar_II_III_C"/>
</dbReference>
<evidence type="ECO:0000256" key="1">
    <source>
        <dbReference type="ARBA" id="ARBA00004418"/>
    </source>
</evidence>
<evidence type="ECO:0008006" key="9">
    <source>
        <dbReference type="Google" id="ProtNLM"/>
    </source>
</evidence>
<feature type="domain" description="Heparin-sulfate lyase N-terminal" evidence="6">
    <location>
        <begin position="107"/>
        <end position="329"/>
    </location>
</feature>
<dbReference type="SUPFAM" id="SSF48230">
    <property type="entry name" value="Chondroitin AC/alginate lyase"/>
    <property type="match status" value="1"/>
</dbReference>
<dbReference type="Proteomes" id="UP000051660">
    <property type="component" value="Unassembled WGS sequence"/>
</dbReference>
<evidence type="ECO:0000259" key="5">
    <source>
        <dbReference type="Pfam" id="PF07940"/>
    </source>
</evidence>
<dbReference type="Pfam" id="PF16889">
    <property type="entry name" value="Hepar_II_III_N"/>
    <property type="match status" value="1"/>
</dbReference>
<keyword evidence="4" id="KW-0456">Lyase</keyword>
<organism evidence="7 8">
    <name type="scientific">Bradyrhizobium lablabi</name>
    <dbReference type="NCBI Taxonomy" id="722472"/>
    <lineage>
        <taxon>Bacteria</taxon>
        <taxon>Pseudomonadati</taxon>
        <taxon>Pseudomonadota</taxon>
        <taxon>Alphaproteobacteria</taxon>
        <taxon>Hyphomicrobiales</taxon>
        <taxon>Nitrobacteraceae</taxon>
        <taxon>Bradyrhizobium</taxon>
    </lineage>
</organism>
<dbReference type="GO" id="GO:0016829">
    <property type="term" value="F:lyase activity"/>
    <property type="evidence" value="ECO:0007669"/>
    <property type="project" value="UniProtKB-KW"/>
</dbReference>
<evidence type="ECO:0000313" key="7">
    <source>
        <dbReference type="EMBL" id="KRR16786.1"/>
    </source>
</evidence>
<dbReference type="EMBL" id="LLYB01000125">
    <property type="protein sequence ID" value="KRR16786.1"/>
    <property type="molecule type" value="Genomic_DNA"/>
</dbReference>
<comment type="caution">
    <text evidence="7">The sequence shown here is derived from an EMBL/GenBank/DDBJ whole genome shotgun (WGS) entry which is preliminary data.</text>
</comment>
<evidence type="ECO:0000259" key="6">
    <source>
        <dbReference type="Pfam" id="PF16889"/>
    </source>
</evidence>
<protein>
    <recommendedName>
        <fullName evidence="9">Heparinase II/III N-terminus</fullName>
    </recommendedName>
</protein>
<sequence length="640" mass="69621">MSAAEIAHRVLETASRQAARRHDGGWDGVEPRGPLTMIRGIRSRIITSSPDLSALIAREADHVRAGNFCLLGARWPKPPLIPPDPSFWRIDPETGESFPQWDAYAFDISFRHGINTREIKRVWEINRLQFLVPLAADAVLKNRNDSVLLAGMIRSWVAGNPPFRGPSWVSGIELALRIISVAVALSIIGVDSLDSVTRKAALRFFFAHVDWIRRFPSLNSSANNHRIAELAGLIVGATMAPGFPGAVELREDSWRALLAEIDRQIHPDGVGAEQSPGYSAFSIELFLVAAMALEREGSLSAATVARLSAWSEHSLWLMDSDAKVPAIGDFDDCRAIATTQAPEPRYVASIVAAVSGCVGRPDLAPPAKDPAIRDVVLGSANVSPAQPVGMRSFPSGGVSVIRSWHKDPVVLTFDHGPIGYRSIAAHGHADALSIWLSVGGQPVIVDAGTYLYHSNRNLRDLFRDTTVHNTLSLDGTGSSRPSGPFNWATKANARLVSSDNAPTARVVAEHDGYVAQYGVRHRRTVEFDDASQFTIVDELLEALTDRNVTVSFLLDPACRSSVEPDGSGILITHNNLQFIRIASAGPLRARVVRGDEATGLGWLSPSFGVRIPTDQILFEGQLYKPSTITISVLETWTHKR</sequence>
<dbReference type="Pfam" id="PF07940">
    <property type="entry name" value="Hepar_II_III_C"/>
    <property type="match status" value="1"/>
</dbReference>
<keyword evidence="2" id="KW-0732">Signal</keyword>
<dbReference type="InterPro" id="IPR008929">
    <property type="entry name" value="Chondroitin_lyas"/>
</dbReference>
<dbReference type="PANTHER" id="PTHR39210">
    <property type="entry name" value="HEPARIN-SULFATE LYASE"/>
    <property type="match status" value="1"/>
</dbReference>
<evidence type="ECO:0000256" key="4">
    <source>
        <dbReference type="ARBA" id="ARBA00023239"/>
    </source>
</evidence>
<dbReference type="GO" id="GO:0042597">
    <property type="term" value="C:periplasmic space"/>
    <property type="evidence" value="ECO:0007669"/>
    <property type="project" value="UniProtKB-SubCell"/>
</dbReference>
<dbReference type="Gene3D" id="1.50.10.100">
    <property type="entry name" value="Chondroitin AC/alginate lyase"/>
    <property type="match status" value="1"/>
</dbReference>
<dbReference type="Gene3D" id="2.70.98.70">
    <property type="match status" value="1"/>
</dbReference>
<evidence type="ECO:0000313" key="8">
    <source>
        <dbReference type="Proteomes" id="UP000051660"/>
    </source>
</evidence>
<dbReference type="InterPro" id="IPR031680">
    <property type="entry name" value="Hepar_II_III_N"/>
</dbReference>